<dbReference type="Proteomes" id="UP000005226">
    <property type="component" value="Chromosome 7"/>
</dbReference>
<keyword evidence="5" id="KW-1185">Reference proteome</keyword>
<dbReference type="InterPro" id="IPR016186">
    <property type="entry name" value="C-type_lectin-like/link_sf"/>
</dbReference>
<dbReference type="Gene3D" id="3.10.100.10">
    <property type="entry name" value="Mannose-Binding Protein A, subunit A"/>
    <property type="match status" value="4"/>
</dbReference>
<dbReference type="InParanoid" id="A0A674NY13"/>
<reference evidence="4" key="3">
    <citation type="submission" date="2025-09" db="UniProtKB">
        <authorList>
            <consortium name="Ensembl"/>
        </authorList>
    </citation>
    <scope>IDENTIFICATION</scope>
</reference>
<dbReference type="Ensembl" id="ENSTRUT00000061913.1">
    <property type="protein sequence ID" value="ENSTRUP00000077776.1"/>
    <property type="gene ID" value="ENSTRUG00000025273.2"/>
</dbReference>
<keyword evidence="1" id="KW-1015">Disulfide bond</keyword>
<dbReference type="SUPFAM" id="SSF56436">
    <property type="entry name" value="C-type lectin-like"/>
    <property type="match status" value="4"/>
</dbReference>
<dbReference type="InterPro" id="IPR016187">
    <property type="entry name" value="CTDL_fold"/>
</dbReference>
<name>A0A674NY13_TAKRU</name>
<dbReference type="PANTHER" id="PTHR45784:SF3">
    <property type="entry name" value="C-TYPE LECTIN DOMAIN FAMILY 4 MEMBER K-LIKE-RELATED"/>
    <property type="match status" value="1"/>
</dbReference>
<feature type="domain" description="C-type lectin" evidence="3">
    <location>
        <begin position="302"/>
        <end position="393"/>
    </location>
</feature>
<dbReference type="InterPro" id="IPR018378">
    <property type="entry name" value="C-type_lectin_CS"/>
</dbReference>
<reference evidence="4 5" key="1">
    <citation type="journal article" date="2011" name="Genome Biol. Evol.">
        <title>Integration of the genetic map and genome assembly of fugu facilitates insights into distinct features of genome evolution in teleosts and mammals.</title>
        <authorList>
            <person name="Kai W."/>
            <person name="Kikuchi K."/>
            <person name="Tohari S."/>
            <person name="Chew A.K."/>
            <person name="Tay A."/>
            <person name="Fujiwara A."/>
            <person name="Hosoya S."/>
            <person name="Suetake H."/>
            <person name="Naruse K."/>
            <person name="Brenner S."/>
            <person name="Suzuki Y."/>
            <person name="Venkatesh B."/>
        </authorList>
    </citation>
    <scope>NUCLEOTIDE SEQUENCE [LARGE SCALE GENOMIC DNA]</scope>
</reference>
<dbReference type="Pfam" id="PF00059">
    <property type="entry name" value="Lectin_C"/>
    <property type="match status" value="4"/>
</dbReference>
<reference evidence="4" key="2">
    <citation type="submission" date="2025-08" db="UniProtKB">
        <authorList>
            <consortium name="Ensembl"/>
        </authorList>
    </citation>
    <scope>IDENTIFICATION</scope>
</reference>
<evidence type="ECO:0000313" key="4">
    <source>
        <dbReference type="Ensembl" id="ENSTRUP00000077776.1"/>
    </source>
</evidence>
<feature type="signal peptide" evidence="2">
    <location>
        <begin position="1"/>
        <end position="21"/>
    </location>
</feature>
<feature type="chain" id="PRO_5025630404" description="C-type lectin domain-containing protein" evidence="2">
    <location>
        <begin position="22"/>
        <end position="429"/>
    </location>
</feature>
<dbReference type="AlphaFoldDB" id="A0A674NY13"/>
<evidence type="ECO:0000259" key="3">
    <source>
        <dbReference type="PROSITE" id="PS50041"/>
    </source>
</evidence>
<dbReference type="PROSITE" id="PS00615">
    <property type="entry name" value="C_TYPE_LECTIN_1"/>
    <property type="match status" value="2"/>
</dbReference>
<dbReference type="PANTHER" id="PTHR45784">
    <property type="entry name" value="C-TYPE LECTIN DOMAIN FAMILY 20 MEMBER A-RELATED"/>
    <property type="match status" value="1"/>
</dbReference>
<keyword evidence="2" id="KW-0732">Signal</keyword>
<sequence>KRLKDLFLLFVLFLCFGFSCGSHLSLRTYHIITKGLTWEGAQQYCRENFQDLATFESMDDVNSITELYDWSWIGLHEYSKSWKTMSKDINSWRWSLTGEGSRTGYYKWRDSEPDNHMLMEHCVGMKPGGYWFDDSCQREKRFVCYDVVEGKNAYVHVSEVRSWYSALTYCRQHHIGFPVIENSDQQKLVHSAIPSYSDAPIWLGLYRVPWVWSDGSQSSYRNWKLYDWSWIGLHEYSKSWKTMSKDINSWRWSLTGEGSRTGYYKWRDSEPDNHMLMEHCVGMKPGGNWFDDSCQREKRFVCYDVRSWYSALTYCRQHHIGFPVIENSDQQKLVHSAIPSYSDAPIWLGLYRVPWVWSDGSQSSYRNWSSSKSENYKDEKLCVSAKSNSEWSDFNSALLRLGWTNVHLQWKSGPSQQQSLTSPEYSPSC</sequence>
<feature type="domain" description="C-type lectin" evidence="3">
    <location>
        <begin position="149"/>
        <end position="303"/>
    </location>
</feature>
<evidence type="ECO:0000256" key="1">
    <source>
        <dbReference type="ARBA" id="ARBA00023157"/>
    </source>
</evidence>
<accession>A0A674NY13</accession>
<dbReference type="InterPro" id="IPR001304">
    <property type="entry name" value="C-type_lectin-like"/>
</dbReference>
<evidence type="ECO:0000256" key="2">
    <source>
        <dbReference type="SAM" id="SignalP"/>
    </source>
</evidence>
<feature type="domain" description="C-type lectin" evidence="3">
    <location>
        <begin position="24"/>
        <end position="145"/>
    </location>
</feature>
<proteinExistence type="predicted"/>
<protein>
    <recommendedName>
        <fullName evidence="3">C-type lectin domain-containing protein</fullName>
    </recommendedName>
</protein>
<dbReference type="GeneTree" id="ENSGT00940000163911"/>
<evidence type="ECO:0000313" key="5">
    <source>
        <dbReference type="Proteomes" id="UP000005226"/>
    </source>
</evidence>
<dbReference type="PROSITE" id="PS50041">
    <property type="entry name" value="C_TYPE_LECTIN_2"/>
    <property type="match status" value="3"/>
</dbReference>
<dbReference type="SMART" id="SM00034">
    <property type="entry name" value="CLECT"/>
    <property type="match status" value="3"/>
</dbReference>
<organism evidence="4 5">
    <name type="scientific">Takifugu rubripes</name>
    <name type="common">Japanese pufferfish</name>
    <name type="synonym">Fugu rubripes</name>
    <dbReference type="NCBI Taxonomy" id="31033"/>
    <lineage>
        <taxon>Eukaryota</taxon>
        <taxon>Metazoa</taxon>
        <taxon>Chordata</taxon>
        <taxon>Craniata</taxon>
        <taxon>Vertebrata</taxon>
        <taxon>Euteleostomi</taxon>
        <taxon>Actinopterygii</taxon>
        <taxon>Neopterygii</taxon>
        <taxon>Teleostei</taxon>
        <taxon>Neoteleostei</taxon>
        <taxon>Acanthomorphata</taxon>
        <taxon>Eupercaria</taxon>
        <taxon>Tetraodontiformes</taxon>
        <taxon>Tetradontoidea</taxon>
        <taxon>Tetraodontidae</taxon>
        <taxon>Takifugu</taxon>
    </lineage>
</organism>